<keyword evidence="1" id="KW-0418">Kinase</keyword>
<dbReference type="InterPro" id="IPR003594">
    <property type="entry name" value="HATPase_dom"/>
</dbReference>
<dbReference type="PANTHER" id="PTHR35526:SF3">
    <property type="entry name" value="ANTI-SIGMA-F FACTOR RSBW"/>
    <property type="match status" value="1"/>
</dbReference>
<gene>
    <name evidence="3" type="ORF">San01_01850</name>
</gene>
<dbReference type="InterPro" id="IPR050267">
    <property type="entry name" value="Anti-sigma-factor_SerPK"/>
</dbReference>
<dbReference type="CDD" id="cd16936">
    <property type="entry name" value="HATPase_RsbW-like"/>
    <property type="match status" value="1"/>
</dbReference>
<dbReference type="PANTHER" id="PTHR35526">
    <property type="entry name" value="ANTI-SIGMA-F FACTOR RSBW-RELATED"/>
    <property type="match status" value="1"/>
</dbReference>
<dbReference type="SUPFAM" id="SSF55874">
    <property type="entry name" value="ATPase domain of HSP90 chaperone/DNA topoisomerase II/histidine kinase"/>
    <property type="match status" value="1"/>
</dbReference>
<dbReference type="Proteomes" id="UP000325598">
    <property type="component" value="Unassembled WGS sequence"/>
</dbReference>
<proteinExistence type="predicted"/>
<feature type="domain" description="Histidine kinase/HSP90-like ATPase" evidence="2">
    <location>
        <begin position="36"/>
        <end position="148"/>
    </location>
</feature>
<reference evidence="3 4" key="1">
    <citation type="submission" date="2019-10" db="EMBL/GenBank/DDBJ databases">
        <title>Whole genome shotgun sequence of Streptomyces angustmyceticus NBRC 3934.</title>
        <authorList>
            <person name="Hosoyama A."/>
            <person name="Ichikawa N."/>
            <person name="Kimura A."/>
            <person name="Kitahashi Y."/>
            <person name="Komaki H."/>
            <person name="Uohara A."/>
        </authorList>
    </citation>
    <scope>NUCLEOTIDE SEQUENCE [LARGE SCALE GENOMIC DNA]</scope>
    <source>
        <strain evidence="3 4">NBRC 3934</strain>
    </source>
</reference>
<evidence type="ECO:0000313" key="4">
    <source>
        <dbReference type="Proteomes" id="UP000325598"/>
    </source>
</evidence>
<dbReference type="Pfam" id="PF13581">
    <property type="entry name" value="HATPase_c_2"/>
    <property type="match status" value="1"/>
</dbReference>
<dbReference type="EMBL" id="BLAG01000004">
    <property type="protein sequence ID" value="GES27698.1"/>
    <property type="molecule type" value="Genomic_DNA"/>
</dbReference>
<accession>A0A5J4LAM7</accession>
<dbReference type="AlphaFoldDB" id="A0A5J4LAM7"/>
<keyword evidence="1" id="KW-0808">Transferase</keyword>
<evidence type="ECO:0000256" key="1">
    <source>
        <dbReference type="ARBA" id="ARBA00022527"/>
    </source>
</evidence>
<evidence type="ECO:0000313" key="3">
    <source>
        <dbReference type="EMBL" id="GES27698.1"/>
    </source>
</evidence>
<comment type="caution">
    <text evidence="3">The sequence shown here is derived from an EMBL/GenBank/DDBJ whole genome shotgun (WGS) entry which is preliminary data.</text>
</comment>
<protein>
    <recommendedName>
        <fullName evidence="2">Histidine kinase/HSP90-like ATPase domain-containing protein</fullName>
    </recommendedName>
</protein>
<dbReference type="InterPro" id="IPR036890">
    <property type="entry name" value="HATPase_C_sf"/>
</dbReference>
<evidence type="ECO:0000259" key="2">
    <source>
        <dbReference type="Pfam" id="PF13581"/>
    </source>
</evidence>
<sequence length="159" mass="17154">MPVRTAVGDGPRGRGRDAALVESDPRFAAHASRRLAHRPEAVGHARRVARSVLHAWRIDDDAAHCVLLVVSELVTNAVEHAQPPLALHLRRENRGPRVWVAITDGGPSVRGGTWTSSCAHDEHGRGLAIVEALAAAHGADSHPDGTTHWARLPVAYRTR</sequence>
<keyword evidence="1" id="KW-0723">Serine/threonine-protein kinase</keyword>
<dbReference type="GO" id="GO:0004674">
    <property type="term" value="F:protein serine/threonine kinase activity"/>
    <property type="evidence" value="ECO:0007669"/>
    <property type="project" value="UniProtKB-KW"/>
</dbReference>
<dbReference type="Gene3D" id="3.30.565.10">
    <property type="entry name" value="Histidine kinase-like ATPase, C-terminal domain"/>
    <property type="match status" value="1"/>
</dbReference>
<name>A0A5J4LAM7_9ACTN</name>
<keyword evidence="4" id="KW-1185">Reference proteome</keyword>
<organism evidence="3 4">
    <name type="scientific">Streptomyces angustmyceticus</name>
    <dbReference type="NCBI Taxonomy" id="285578"/>
    <lineage>
        <taxon>Bacteria</taxon>
        <taxon>Bacillati</taxon>
        <taxon>Actinomycetota</taxon>
        <taxon>Actinomycetes</taxon>
        <taxon>Kitasatosporales</taxon>
        <taxon>Streptomycetaceae</taxon>
        <taxon>Streptomyces</taxon>
    </lineage>
</organism>